<organism evidence="4 5">
    <name type="scientific">Microbacterium sediminis</name>
    <dbReference type="NCBI Taxonomy" id="904291"/>
    <lineage>
        <taxon>Bacteria</taxon>
        <taxon>Bacillati</taxon>
        <taxon>Actinomycetota</taxon>
        <taxon>Actinomycetes</taxon>
        <taxon>Micrococcales</taxon>
        <taxon>Microbacteriaceae</taxon>
        <taxon>Microbacterium</taxon>
    </lineage>
</organism>
<reference evidence="4 5" key="1">
    <citation type="submission" date="2016-05" db="EMBL/GenBank/DDBJ databases">
        <authorList>
            <person name="Lavstsen T."/>
            <person name="Jespersen J.S."/>
        </authorList>
    </citation>
    <scope>NUCLEOTIDE SEQUENCE [LARGE SCALE GENOMIC DNA]</scope>
    <source>
        <strain evidence="4 5">YLB-01</strain>
    </source>
</reference>
<dbReference type="EMBL" id="LXMD01000024">
    <property type="protein sequence ID" value="OCG73576.1"/>
    <property type="molecule type" value="Genomic_DNA"/>
</dbReference>
<evidence type="ECO:0000256" key="1">
    <source>
        <dbReference type="SAM" id="MobiDB-lite"/>
    </source>
</evidence>
<evidence type="ECO:0000256" key="2">
    <source>
        <dbReference type="SAM" id="Phobius"/>
    </source>
</evidence>
<proteinExistence type="predicted"/>
<sequence length="493" mass="51374">MERPELGAQIAAHPNAYGALLDWLERYGDADARSAVALRRTPPPPLPVAAAATARREPGRRRPPARRRGWAIGAVAAGAVLLLVAGAAVAWTLLRPAGSGTPTAAAERALAAVQAGDARALFGALAPSEMAGLGDVLENALQIESEGDSYERMVAALADHTEVTFADLEFAEQEIAPGVVRVTAVGGSVSIDGDPARVADALRAFAEPLDRATAASWGSDSSAIEDSMVSARAALTADLGGTLPLTLDLGPDGGDRIVPPLSMVAVDEGGWYISPVLTLADLWIRQSLVLAIGPGPDALAERDRVLGDWVPEPRASASPDAALDAALKGLGAWMMSGDSLSWAETLPLPERRLVAIYGDAVMGMLRTGNTTMGSQVSLTFDPVRAPSVDRDGAAYLRVEDLGWTWTDTYGQRTYRIQGECLEDVGWGGRVCLSDGWAGAELLALDDPAIVAVPVDGGWQVSALRTVAHAVARALPGYAEAASDGDLSELWGTK</sequence>
<dbReference type="Proteomes" id="UP000093355">
    <property type="component" value="Unassembled WGS sequence"/>
</dbReference>
<evidence type="ECO:0000313" key="4">
    <source>
        <dbReference type="EMBL" id="OCG73576.1"/>
    </source>
</evidence>
<dbReference type="InterPro" id="IPR057893">
    <property type="entry name" value="LRV_2"/>
</dbReference>
<name>A0A1B9NAF5_9MICO</name>
<feature type="domain" description="Leucine rich repeat variant" evidence="3">
    <location>
        <begin position="2"/>
        <end position="39"/>
    </location>
</feature>
<keyword evidence="5" id="KW-1185">Reference proteome</keyword>
<dbReference type="STRING" id="904291.A7J15_07850"/>
<evidence type="ECO:0000259" key="3">
    <source>
        <dbReference type="Pfam" id="PF25591"/>
    </source>
</evidence>
<keyword evidence="2" id="KW-1133">Transmembrane helix</keyword>
<feature type="region of interest" description="Disordered" evidence="1">
    <location>
        <begin position="38"/>
        <end position="66"/>
    </location>
</feature>
<protein>
    <recommendedName>
        <fullName evidence="3">Leucine rich repeat variant domain-containing protein</fullName>
    </recommendedName>
</protein>
<evidence type="ECO:0000313" key="5">
    <source>
        <dbReference type="Proteomes" id="UP000093355"/>
    </source>
</evidence>
<keyword evidence="2" id="KW-0812">Transmembrane</keyword>
<keyword evidence="2" id="KW-0472">Membrane</keyword>
<feature type="transmembrane region" description="Helical" evidence="2">
    <location>
        <begin position="70"/>
        <end position="94"/>
    </location>
</feature>
<gene>
    <name evidence="4" type="ORF">A7J15_07850</name>
</gene>
<dbReference type="AlphaFoldDB" id="A0A1B9NAF5"/>
<dbReference type="Pfam" id="PF25591">
    <property type="entry name" value="LRV_2"/>
    <property type="match status" value="1"/>
</dbReference>
<comment type="caution">
    <text evidence="4">The sequence shown here is derived from an EMBL/GenBank/DDBJ whole genome shotgun (WGS) entry which is preliminary data.</text>
</comment>
<accession>A0A1B9NAF5</accession>